<feature type="domain" description="Penicillin-binding protein transpeptidase" evidence="8">
    <location>
        <begin position="40"/>
        <end position="238"/>
    </location>
</feature>
<feature type="signal peptide" evidence="7">
    <location>
        <begin position="1"/>
        <end position="20"/>
    </location>
</feature>
<comment type="similarity">
    <text evidence="2">Belongs to the class-D beta-lactamase family.</text>
</comment>
<dbReference type="GO" id="GO:0005886">
    <property type="term" value="C:plasma membrane"/>
    <property type="evidence" value="ECO:0007669"/>
    <property type="project" value="TreeGrafter"/>
</dbReference>
<evidence type="ECO:0000313" key="10">
    <source>
        <dbReference type="Proteomes" id="UP000232883"/>
    </source>
</evidence>
<dbReference type="GO" id="GO:0071555">
    <property type="term" value="P:cell wall organization"/>
    <property type="evidence" value="ECO:0007669"/>
    <property type="project" value="TreeGrafter"/>
</dbReference>
<dbReference type="PANTHER" id="PTHR30627:SF6">
    <property type="entry name" value="BETA-LACTAMASE YBXI-RELATED"/>
    <property type="match status" value="1"/>
</dbReference>
<dbReference type="Pfam" id="PF00905">
    <property type="entry name" value="Transpeptidase"/>
    <property type="match status" value="1"/>
</dbReference>
<keyword evidence="6" id="KW-0046">Antibiotic resistance</keyword>
<keyword evidence="10" id="KW-1185">Reference proteome</keyword>
<protein>
    <recommendedName>
        <fullName evidence="3">beta-lactamase</fullName>
        <ecNumber evidence="3">3.5.2.6</ecNumber>
    </recommendedName>
</protein>
<evidence type="ECO:0000256" key="4">
    <source>
        <dbReference type="ARBA" id="ARBA00022729"/>
    </source>
</evidence>
<proteinExistence type="inferred from homology"/>
<evidence type="ECO:0000256" key="2">
    <source>
        <dbReference type="ARBA" id="ARBA00007898"/>
    </source>
</evidence>
<dbReference type="EMBL" id="CP025096">
    <property type="protein sequence ID" value="AUD05984.1"/>
    <property type="molecule type" value="Genomic_DNA"/>
</dbReference>
<evidence type="ECO:0000256" key="3">
    <source>
        <dbReference type="ARBA" id="ARBA00012865"/>
    </source>
</evidence>
<name>A0A2K8Z809_9BACT</name>
<sequence>MAQNRLLLLALLLIPFIAEAQLDLITPFKNCPGSGSTTIYDNNRHQWIYSDSLDAQKATLPASTFKVINLLIALETNVIRDEHEVVKWVGKVDTVLYGNRPEIYHDMSIKEAFEVSAGWVFIELAKRVGRDRYRKYLTKCHYGNDDLSEAGTDFWNFGSFGISPINQINFLRNAYSGEVPFSRRNLTILKRVMVTEKGGDYTIRSKTGWTRDGGNDTGWWVGYVEKNGNIYFFATRLIKSLQVSNPNFGPCRKEITRTILHELKAI</sequence>
<evidence type="ECO:0000259" key="8">
    <source>
        <dbReference type="Pfam" id="PF00905"/>
    </source>
</evidence>
<dbReference type="Proteomes" id="UP000232883">
    <property type="component" value="Chromosome"/>
</dbReference>
<dbReference type="Gene3D" id="3.40.710.10">
    <property type="entry name" value="DD-peptidase/beta-lactamase superfamily"/>
    <property type="match status" value="1"/>
</dbReference>
<feature type="chain" id="PRO_5014629514" description="beta-lactamase" evidence="7">
    <location>
        <begin position="21"/>
        <end position="266"/>
    </location>
</feature>
<dbReference type="GO" id="GO:0046677">
    <property type="term" value="P:response to antibiotic"/>
    <property type="evidence" value="ECO:0007669"/>
    <property type="project" value="UniProtKB-KW"/>
</dbReference>
<dbReference type="InterPro" id="IPR012338">
    <property type="entry name" value="Beta-lactam/transpept-like"/>
</dbReference>
<reference evidence="9 10" key="1">
    <citation type="submission" date="2017-11" db="EMBL/GenBank/DDBJ databases">
        <title>Taxonomic description and genome sequences of Spirosoma HA7 sp. nov., isolated from pollen microhabitat of Corylus avellana.</title>
        <authorList>
            <person name="Ambika Manirajan B."/>
            <person name="Suarez C."/>
            <person name="Ratering S."/>
            <person name="Geissler-Plaum R."/>
            <person name="Cardinale M."/>
            <person name="Sylvia S."/>
        </authorList>
    </citation>
    <scope>NUCLEOTIDE SEQUENCE [LARGE SCALE GENOMIC DNA]</scope>
    <source>
        <strain evidence="9 10">HA7</strain>
    </source>
</reference>
<accession>A0A2K8Z809</accession>
<dbReference type="InterPro" id="IPR001460">
    <property type="entry name" value="PCN-bd_Tpept"/>
</dbReference>
<dbReference type="SUPFAM" id="SSF56601">
    <property type="entry name" value="beta-lactamase/transpeptidase-like"/>
    <property type="match status" value="1"/>
</dbReference>
<dbReference type="InterPro" id="IPR050515">
    <property type="entry name" value="Beta-lactam/transpept"/>
</dbReference>
<evidence type="ECO:0000256" key="1">
    <source>
        <dbReference type="ARBA" id="ARBA00001526"/>
    </source>
</evidence>
<dbReference type="GO" id="GO:0008658">
    <property type="term" value="F:penicillin binding"/>
    <property type="evidence" value="ECO:0007669"/>
    <property type="project" value="InterPro"/>
</dbReference>
<dbReference type="KEGG" id="spir:CWM47_31550"/>
<evidence type="ECO:0000313" key="9">
    <source>
        <dbReference type="EMBL" id="AUD05984.1"/>
    </source>
</evidence>
<dbReference type="AlphaFoldDB" id="A0A2K8Z809"/>
<keyword evidence="4 7" id="KW-0732">Signal</keyword>
<dbReference type="RefSeq" id="WP_100992535.1">
    <property type="nucleotide sequence ID" value="NZ_CP025096.1"/>
</dbReference>
<evidence type="ECO:0000256" key="6">
    <source>
        <dbReference type="ARBA" id="ARBA00023251"/>
    </source>
</evidence>
<organism evidence="9 10">
    <name type="scientific">Spirosoma pollinicola</name>
    <dbReference type="NCBI Taxonomy" id="2057025"/>
    <lineage>
        <taxon>Bacteria</taxon>
        <taxon>Pseudomonadati</taxon>
        <taxon>Bacteroidota</taxon>
        <taxon>Cytophagia</taxon>
        <taxon>Cytophagales</taxon>
        <taxon>Cytophagaceae</taxon>
        <taxon>Spirosoma</taxon>
    </lineage>
</organism>
<comment type="catalytic activity">
    <reaction evidence="1">
        <text>a beta-lactam + H2O = a substituted beta-amino acid</text>
        <dbReference type="Rhea" id="RHEA:20401"/>
        <dbReference type="ChEBI" id="CHEBI:15377"/>
        <dbReference type="ChEBI" id="CHEBI:35627"/>
        <dbReference type="ChEBI" id="CHEBI:140347"/>
        <dbReference type="EC" id="3.5.2.6"/>
    </reaction>
</comment>
<dbReference type="OrthoDB" id="9762883at2"/>
<evidence type="ECO:0000256" key="5">
    <source>
        <dbReference type="ARBA" id="ARBA00022801"/>
    </source>
</evidence>
<dbReference type="GO" id="GO:0008800">
    <property type="term" value="F:beta-lactamase activity"/>
    <property type="evidence" value="ECO:0007669"/>
    <property type="project" value="UniProtKB-EC"/>
</dbReference>
<gene>
    <name evidence="9" type="ORF">CWM47_31550</name>
</gene>
<evidence type="ECO:0000256" key="7">
    <source>
        <dbReference type="SAM" id="SignalP"/>
    </source>
</evidence>
<dbReference type="EC" id="3.5.2.6" evidence="3"/>
<dbReference type="PANTHER" id="PTHR30627">
    <property type="entry name" value="PEPTIDOGLYCAN D,D-TRANSPEPTIDASE"/>
    <property type="match status" value="1"/>
</dbReference>
<keyword evidence="5" id="KW-0378">Hydrolase</keyword>